<dbReference type="AlphaFoldDB" id="A0A0N9UVG7"/>
<reference evidence="1 2" key="1">
    <citation type="journal article" date="2015" name="Genome Announc.">
        <title>Complete Genome Sequence of Polypropylene Glycol- and Polyethylene Glycol-Degrading Sphingopyxis macrogoltabida Strain EY-1.</title>
        <authorList>
            <person name="Ohtsubo Y."/>
            <person name="Nagata Y."/>
            <person name="Numata M."/>
            <person name="Tsuchikane K."/>
            <person name="Hosoyama A."/>
            <person name="Yamazoe A."/>
            <person name="Tsuda M."/>
            <person name="Fujita N."/>
            <person name="Kawai F."/>
        </authorList>
    </citation>
    <scope>NUCLEOTIDE SEQUENCE [LARGE SCALE GENOMIC DNA]</scope>
    <source>
        <strain evidence="1 2">EY-1</strain>
    </source>
</reference>
<name>A0A0N9UVG7_SPHMC</name>
<dbReference type="PROSITE" id="PS51257">
    <property type="entry name" value="PROKAR_LIPOPROTEIN"/>
    <property type="match status" value="1"/>
</dbReference>
<evidence type="ECO:0000313" key="1">
    <source>
        <dbReference type="EMBL" id="ALH80863.1"/>
    </source>
</evidence>
<evidence type="ECO:0008006" key="3">
    <source>
        <dbReference type="Google" id="ProtNLM"/>
    </source>
</evidence>
<sequence>MHRILILAPLLLLAACEREPAFDDRYDATAKEIEARAKAMDAEITAAEKANRANAAAGEAEPAYD</sequence>
<proteinExistence type="predicted"/>
<gene>
    <name evidence="1" type="ORF">AN936_10910</name>
</gene>
<dbReference type="RefSeq" id="WP_054588164.1">
    <property type="nucleotide sequence ID" value="NZ_CP012700.1"/>
</dbReference>
<accession>A0A0N9UVG7</accession>
<dbReference type="EMBL" id="CP012700">
    <property type="protein sequence ID" value="ALH80863.1"/>
    <property type="molecule type" value="Genomic_DNA"/>
</dbReference>
<organism evidence="1 2">
    <name type="scientific">Sphingopyxis macrogoltabida</name>
    <name type="common">Sphingomonas macrogoltabidus</name>
    <dbReference type="NCBI Taxonomy" id="33050"/>
    <lineage>
        <taxon>Bacteria</taxon>
        <taxon>Pseudomonadati</taxon>
        <taxon>Pseudomonadota</taxon>
        <taxon>Alphaproteobacteria</taxon>
        <taxon>Sphingomonadales</taxon>
        <taxon>Sphingomonadaceae</taxon>
        <taxon>Sphingopyxis</taxon>
    </lineage>
</organism>
<dbReference type="Proteomes" id="UP000058074">
    <property type="component" value="Chromosome"/>
</dbReference>
<dbReference type="PATRIC" id="fig|33050.5.peg.2257"/>
<evidence type="ECO:0000313" key="2">
    <source>
        <dbReference type="Proteomes" id="UP000058074"/>
    </source>
</evidence>
<dbReference type="KEGG" id="smag:AN936_10910"/>
<protein>
    <recommendedName>
        <fullName evidence="3">Lipoprotein</fullName>
    </recommendedName>
</protein>